<evidence type="ECO:0000259" key="7">
    <source>
        <dbReference type="PROSITE" id="PS01180"/>
    </source>
</evidence>
<dbReference type="GO" id="GO:0005886">
    <property type="term" value="C:plasma membrane"/>
    <property type="evidence" value="ECO:0007669"/>
    <property type="project" value="TreeGrafter"/>
</dbReference>
<feature type="disulfide bond" evidence="6">
    <location>
        <begin position="43"/>
        <end position="70"/>
    </location>
</feature>
<evidence type="ECO:0000256" key="5">
    <source>
        <dbReference type="ARBA" id="ARBA00023157"/>
    </source>
</evidence>
<dbReference type="InterPro" id="IPR000859">
    <property type="entry name" value="CUB_dom"/>
</dbReference>
<evidence type="ECO:0000256" key="6">
    <source>
        <dbReference type="PROSITE-ProRule" id="PRU00059"/>
    </source>
</evidence>
<comment type="caution">
    <text evidence="6">Lacks conserved residue(s) required for the propagation of feature annotation.</text>
</comment>
<keyword evidence="2" id="KW-0812">Transmembrane</keyword>
<dbReference type="GO" id="GO:0017154">
    <property type="term" value="F:semaphorin receptor activity"/>
    <property type="evidence" value="ECO:0007669"/>
    <property type="project" value="TreeGrafter"/>
</dbReference>
<dbReference type="GO" id="GO:0005925">
    <property type="term" value="C:focal adhesion"/>
    <property type="evidence" value="ECO:0007669"/>
    <property type="project" value="TreeGrafter"/>
</dbReference>
<proteinExistence type="predicted"/>
<dbReference type="GO" id="GO:0007411">
    <property type="term" value="P:axon guidance"/>
    <property type="evidence" value="ECO:0007669"/>
    <property type="project" value="TreeGrafter"/>
</dbReference>
<protein>
    <recommendedName>
        <fullName evidence="7">CUB domain-containing protein</fullName>
    </recommendedName>
</protein>
<dbReference type="Proteomes" id="UP000694892">
    <property type="component" value="Unassembled WGS sequence"/>
</dbReference>
<dbReference type="Pfam" id="PF00431">
    <property type="entry name" value="CUB"/>
    <property type="match status" value="1"/>
</dbReference>
<dbReference type="AlphaFoldDB" id="A0A974GYE6"/>
<dbReference type="GO" id="GO:0048010">
    <property type="term" value="P:vascular endothelial growth factor receptor signaling pathway"/>
    <property type="evidence" value="ECO:0007669"/>
    <property type="project" value="TreeGrafter"/>
</dbReference>
<comment type="subcellular location">
    <subcellularLocation>
        <location evidence="1">Membrane</location>
        <topology evidence="1">Single-pass type I membrane protein</topology>
    </subcellularLocation>
</comment>
<keyword evidence="5 6" id="KW-1015">Disulfide bond</keyword>
<name>A0A974GYE6_XENLA</name>
<sequence length="99" mass="11493">MIITICVLYNMYMYLIHGISLYMSSIKLPSHICPSLSFNADKCGDTIKITSPSYLTSAGYPHSYPPSQRCEWLIQAPEHYQRIMINFNPHFDLEDRECK</sequence>
<dbReference type="GO" id="GO:0051491">
    <property type="term" value="P:positive regulation of filopodium assembly"/>
    <property type="evidence" value="ECO:0007669"/>
    <property type="project" value="TreeGrafter"/>
</dbReference>
<accession>A0A974GYE6</accession>
<dbReference type="PANTHER" id="PTHR46806">
    <property type="entry name" value="F5/8 TYPE C DOMAIN-CONTAINING PROTEIN"/>
    <property type="match status" value="1"/>
</dbReference>
<reference evidence="8" key="1">
    <citation type="submission" date="2016-05" db="EMBL/GenBank/DDBJ databases">
        <title>WGS assembly of Xenopus laevis.</title>
        <authorList>
            <person name="Session A."/>
            <person name="Uno Y."/>
            <person name="Kwon T."/>
            <person name="Chapman J."/>
            <person name="Toyoda A."/>
            <person name="Takahashi S."/>
            <person name="Fukui A."/>
            <person name="Hikosaka A."/>
            <person name="Putnam N."/>
            <person name="Stites J."/>
            <person name="Van Heeringen S."/>
            <person name="Quigley I."/>
            <person name="Heinz S."/>
            <person name="Hellsten U."/>
            <person name="Lyons J."/>
            <person name="Suzuki A."/>
            <person name="Kondo M."/>
            <person name="Ogino H."/>
            <person name="Ochi H."/>
            <person name="Bogdanovic O."/>
            <person name="Lister R."/>
            <person name="Georgiou G."/>
            <person name="Paranjpe S."/>
            <person name="Van Kruijsbergen I."/>
            <person name="Mozaffari S."/>
            <person name="Shu S."/>
            <person name="Schmutz J."/>
            <person name="Jenkins J."/>
            <person name="Grimwood J."/>
            <person name="Carlson J."/>
            <person name="Mitros T."/>
            <person name="Simakov O."/>
            <person name="Heald R."/>
            <person name="Miller K."/>
            <person name="Haudenschild C."/>
            <person name="Kuroki Y."/>
            <person name="Tanaka T."/>
            <person name="Michiue T."/>
            <person name="Watanabe M."/>
            <person name="Kinoshita T."/>
            <person name="Ohta Y."/>
            <person name="Mawaribuchi S."/>
            <person name="Suzuki Y."/>
            <person name="Haramoto Y."/>
            <person name="Yamamoto T."/>
            <person name="Takagi C."/>
            <person name="Kitzman J."/>
            <person name="Shendure J."/>
            <person name="Nakayama T."/>
            <person name="Izutsu Y."/>
            <person name="Robert J."/>
            <person name="Dichmann D."/>
            <person name="Flajnik M."/>
            <person name="Houston D."/>
            <person name="Marcotte E."/>
            <person name="Wallingford J."/>
            <person name="Ito Y."/>
            <person name="Asashima M."/>
            <person name="Ueno N."/>
            <person name="Matsuda Y."/>
            <person name="Jan Veenstra G."/>
            <person name="Fujiyama A."/>
            <person name="Harland R."/>
            <person name="Taira M."/>
            <person name="Rokhsar D.S."/>
        </authorList>
    </citation>
    <scope>NUCLEOTIDE SEQUENCE</scope>
    <source>
        <strain evidence="8">J</strain>
        <tissue evidence="8">Blood</tissue>
    </source>
</reference>
<dbReference type="GO" id="GO:0030424">
    <property type="term" value="C:axon"/>
    <property type="evidence" value="ECO:0007669"/>
    <property type="project" value="TreeGrafter"/>
</dbReference>
<dbReference type="GO" id="GO:0002040">
    <property type="term" value="P:sprouting angiogenesis"/>
    <property type="evidence" value="ECO:0007669"/>
    <property type="project" value="TreeGrafter"/>
</dbReference>
<gene>
    <name evidence="8" type="ORF">XELAEV_18001972mg</name>
</gene>
<evidence type="ECO:0000313" key="8">
    <source>
        <dbReference type="EMBL" id="OCT55460.1"/>
    </source>
</evidence>
<dbReference type="GO" id="GO:0010595">
    <property type="term" value="P:positive regulation of endothelial cell migration"/>
    <property type="evidence" value="ECO:0007669"/>
    <property type="project" value="TreeGrafter"/>
</dbReference>
<feature type="domain" description="CUB" evidence="7">
    <location>
        <begin position="43"/>
        <end position="99"/>
    </location>
</feature>
<dbReference type="PROSITE" id="PS01180">
    <property type="entry name" value="CUB"/>
    <property type="match status" value="1"/>
</dbReference>
<evidence type="ECO:0000256" key="3">
    <source>
        <dbReference type="ARBA" id="ARBA00022989"/>
    </source>
</evidence>
<dbReference type="PANTHER" id="PTHR46806:SF4">
    <property type="entry name" value="NEUROPILIN-1"/>
    <property type="match status" value="1"/>
</dbReference>
<dbReference type="CDD" id="cd00041">
    <property type="entry name" value="CUB"/>
    <property type="match status" value="1"/>
</dbReference>
<keyword evidence="3" id="KW-1133">Transmembrane helix</keyword>
<keyword evidence="4" id="KW-0472">Membrane</keyword>
<dbReference type="InterPro" id="IPR050633">
    <property type="entry name" value="Neuropilin_MCO_CoagFactor"/>
</dbReference>
<dbReference type="Gene3D" id="2.60.120.290">
    <property type="entry name" value="Spermadhesin, CUB domain"/>
    <property type="match status" value="1"/>
</dbReference>
<evidence type="ECO:0000256" key="4">
    <source>
        <dbReference type="ARBA" id="ARBA00023136"/>
    </source>
</evidence>
<dbReference type="EMBL" id="KV489175">
    <property type="protein sequence ID" value="OCT55460.1"/>
    <property type="molecule type" value="Genomic_DNA"/>
</dbReference>
<dbReference type="GO" id="GO:0001755">
    <property type="term" value="P:neural crest cell migration"/>
    <property type="evidence" value="ECO:0007669"/>
    <property type="project" value="TreeGrafter"/>
</dbReference>
<organism evidence="8">
    <name type="scientific">Xenopus laevis</name>
    <name type="common">African clawed frog</name>
    <dbReference type="NCBI Taxonomy" id="8355"/>
    <lineage>
        <taxon>Eukaryota</taxon>
        <taxon>Metazoa</taxon>
        <taxon>Chordata</taxon>
        <taxon>Craniata</taxon>
        <taxon>Vertebrata</taxon>
        <taxon>Euteleostomi</taxon>
        <taxon>Amphibia</taxon>
        <taxon>Batrachia</taxon>
        <taxon>Anura</taxon>
        <taxon>Pipoidea</taxon>
        <taxon>Pipidae</taxon>
        <taxon>Xenopodinae</taxon>
        <taxon>Xenopus</taxon>
        <taxon>Xenopus</taxon>
    </lineage>
</organism>
<dbReference type="GO" id="GO:0009611">
    <property type="term" value="P:response to wounding"/>
    <property type="evidence" value="ECO:0007669"/>
    <property type="project" value="TreeGrafter"/>
</dbReference>
<dbReference type="GO" id="GO:0038085">
    <property type="term" value="F:vascular endothelial growth factor binding"/>
    <property type="evidence" value="ECO:0007669"/>
    <property type="project" value="TreeGrafter"/>
</dbReference>
<evidence type="ECO:0000256" key="2">
    <source>
        <dbReference type="ARBA" id="ARBA00022692"/>
    </source>
</evidence>
<dbReference type="GO" id="GO:0001570">
    <property type="term" value="P:vasculogenesis"/>
    <property type="evidence" value="ECO:0007669"/>
    <property type="project" value="TreeGrafter"/>
</dbReference>
<dbReference type="SUPFAM" id="SSF49854">
    <property type="entry name" value="Spermadhesin, CUB domain"/>
    <property type="match status" value="1"/>
</dbReference>
<dbReference type="GO" id="GO:0005021">
    <property type="term" value="F:vascular endothelial growth factor receptor activity"/>
    <property type="evidence" value="ECO:0007669"/>
    <property type="project" value="TreeGrafter"/>
</dbReference>
<dbReference type="GO" id="GO:0030947">
    <property type="term" value="P:regulation of vascular endothelial growth factor receptor signaling pathway"/>
    <property type="evidence" value="ECO:0007669"/>
    <property type="project" value="TreeGrafter"/>
</dbReference>
<dbReference type="InterPro" id="IPR035914">
    <property type="entry name" value="Sperma_CUB_dom_sf"/>
</dbReference>
<evidence type="ECO:0000256" key="1">
    <source>
        <dbReference type="ARBA" id="ARBA00004479"/>
    </source>
</evidence>